<evidence type="ECO:0000256" key="3">
    <source>
        <dbReference type="ARBA" id="ARBA00008030"/>
    </source>
</evidence>
<evidence type="ECO:0000256" key="9">
    <source>
        <dbReference type="ARBA" id="ARBA00023242"/>
    </source>
</evidence>
<keyword evidence="11" id="KW-1185">Reference proteome</keyword>
<dbReference type="GO" id="GO:0005634">
    <property type="term" value="C:nucleus"/>
    <property type="evidence" value="ECO:0007669"/>
    <property type="project" value="UniProtKB-SubCell"/>
</dbReference>
<evidence type="ECO:0000256" key="7">
    <source>
        <dbReference type="ARBA" id="ARBA00023158"/>
    </source>
</evidence>
<evidence type="ECO:0000313" key="11">
    <source>
        <dbReference type="Proteomes" id="UP000094527"/>
    </source>
</evidence>
<evidence type="ECO:0000256" key="8">
    <source>
        <dbReference type="ARBA" id="ARBA00023163"/>
    </source>
</evidence>
<comment type="caution">
    <text evidence="10">The sequence shown here is derived from an EMBL/GenBank/DDBJ whole genome shotgun (WGS) entry which is preliminary data.</text>
</comment>
<evidence type="ECO:0000256" key="1">
    <source>
        <dbReference type="ARBA" id="ARBA00004123"/>
    </source>
</evidence>
<sequence>METSEGFQETGNVLLELLKDDIVNASSINELHESFLIKFASDMPFLFKPCHVLVTMLQDPSFYNCSNRKLAALGILARRYCDMPLEDNPFVMYFKSLLENANTSEQSPIGTGKKSTHTSVKDNSRLSFLEKLVIAQLIEADSSATIWNEKLPALIKTTSETIKKSPLIEDHDLSKLKLAQEKQLKNLKFVQKSGIPGYLSEPRKDGENEADAEKAALKTLYGTENNKNIPLAFISHRPDFITLAPPLHFARDELVWMMPTEPGFHVPIIDSSVGLELKGEATEALQLINQAFKEALSLLQRQTLLNELAKDPKIVSHLGITPQRLPDLVENNPMIAIDVILKLMETSDMTEYFTMLVNMDMSVHSMEVVNRLTSSVELPKEFLYLYISNCIKTCEGFQDKYMQNRLVRLLCVFLQSLIRHRIIDFQELYIEILTFCVEFSRIREAAALYRLMKQLESEDLSLQQILTKKLELHQHLSEAAKNFPSKDKDGK</sequence>
<organism evidence="10 11">
    <name type="scientific">Orchesella cincta</name>
    <name type="common">Springtail</name>
    <name type="synonym">Podura cincta</name>
    <dbReference type="NCBI Taxonomy" id="48709"/>
    <lineage>
        <taxon>Eukaryota</taxon>
        <taxon>Metazoa</taxon>
        <taxon>Ecdysozoa</taxon>
        <taxon>Arthropoda</taxon>
        <taxon>Hexapoda</taxon>
        <taxon>Collembola</taxon>
        <taxon>Entomobryomorpha</taxon>
        <taxon>Entomobryoidea</taxon>
        <taxon>Orchesellidae</taxon>
        <taxon>Orchesellinae</taxon>
        <taxon>Orchesella</taxon>
    </lineage>
</organism>
<evidence type="ECO:0000256" key="4">
    <source>
        <dbReference type="ARBA" id="ARBA00014872"/>
    </source>
</evidence>
<dbReference type="AlphaFoldDB" id="A0A1D2NGM7"/>
<dbReference type="PANTHER" id="PTHR15975">
    <property type="entry name" value="CCR4-NOT TRANSCRIPTION COMPLEX SUBUNIT 11"/>
    <property type="match status" value="1"/>
</dbReference>
<dbReference type="Pfam" id="PF10155">
    <property type="entry name" value="CNOT11"/>
    <property type="match status" value="1"/>
</dbReference>
<reference evidence="10 11" key="1">
    <citation type="journal article" date="2016" name="Genome Biol. Evol.">
        <title>Gene Family Evolution Reflects Adaptation to Soil Environmental Stressors in the Genome of the Collembolan Orchesella cincta.</title>
        <authorList>
            <person name="Faddeeva-Vakhrusheva A."/>
            <person name="Derks M.F."/>
            <person name="Anvar S.Y."/>
            <person name="Agamennone V."/>
            <person name="Suring W."/>
            <person name="Smit S."/>
            <person name="van Straalen N.M."/>
            <person name="Roelofs D."/>
        </authorList>
    </citation>
    <scope>NUCLEOTIDE SEQUENCE [LARGE SCALE GENOMIC DNA]</scope>
    <source>
        <tissue evidence="10">Mixed pool</tissue>
    </source>
</reference>
<keyword evidence="5" id="KW-0963">Cytoplasm</keyword>
<comment type="similarity">
    <text evidence="3">Belongs to the CNOT11 family.</text>
</comment>
<dbReference type="GO" id="GO:0031047">
    <property type="term" value="P:regulatory ncRNA-mediated gene silencing"/>
    <property type="evidence" value="ECO:0007669"/>
    <property type="project" value="UniProtKB-KW"/>
</dbReference>
<protein>
    <recommendedName>
        <fullName evidence="4">CCR4-NOT transcription complex subunit 11</fullName>
    </recommendedName>
</protein>
<dbReference type="OrthoDB" id="10265389at2759"/>
<dbReference type="Proteomes" id="UP000094527">
    <property type="component" value="Unassembled WGS sequence"/>
</dbReference>
<evidence type="ECO:0000256" key="5">
    <source>
        <dbReference type="ARBA" id="ARBA00022490"/>
    </source>
</evidence>
<evidence type="ECO:0000313" key="10">
    <source>
        <dbReference type="EMBL" id="ODN04421.1"/>
    </source>
</evidence>
<accession>A0A1D2NGM7</accession>
<name>A0A1D2NGM7_ORCCI</name>
<evidence type="ECO:0000256" key="2">
    <source>
        <dbReference type="ARBA" id="ARBA00004496"/>
    </source>
</evidence>
<proteinExistence type="inferred from homology"/>
<evidence type="ECO:0000256" key="6">
    <source>
        <dbReference type="ARBA" id="ARBA00023015"/>
    </source>
</evidence>
<keyword evidence="9" id="KW-0539">Nucleus</keyword>
<keyword evidence="7" id="KW-0943">RNA-mediated gene silencing</keyword>
<dbReference type="STRING" id="48709.A0A1D2NGM7"/>
<comment type="subcellular location">
    <subcellularLocation>
        <location evidence="2">Cytoplasm</location>
    </subcellularLocation>
    <subcellularLocation>
        <location evidence="1">Nucleus</location>
    </subcellularLocation>
</comment>
<dbReference type="GO" id="GO:0005737">
    <property type="term" value="C:cytoplasm"/>
    <property type="evidence" value="ECO:0007669"/>
    <property type="project" value="UniProtKB-SubCell"/>
</dbReference>
<keyword evidence="6" id="KW-0805">Transcription regulation</keyword>
<gene>
    <name evidence="10" type="ORF">Ocin01_02253</name>
</gene>
<dbReference type="PANTHER" id="PTHR15975:SF0">
    <property type="entry name" value="CCR4-NOT TRANSCRIPTION COMPLEX SUBUNIT 11"/>
    <property type="match status" value="1"/>
</dbReference>
<dbReference type="EMBL" id="LJIJ01000043">
    <property type="protein sequence ID" value="ODN04421.1"/>
    <property type="molecule type" value="Genomic_DNA"/>
</dbReference>
<keyword evidence="8" id="KW-0804">Transcription</keyword>
<dbReference type="GO" id="GO:0030014">
    <property type="term" value="C:CCR4-NOT complex"/>
    <property type="evidence" value="ECO:0007669"/>
    <property type="project" value="InterPro"/>
</dbReference>
<dbReference type="InterPro" id="IPR019312">
    <property type="entry name" value="CNOT11"/>
</dbReference>